<dbReference type="GO" id="GO:0033818">
    <property type="term" value="F:beta-ketoacyl-acyl-carrier-protein synthase III activity"/>
    <property type="evidence" value="ECO:0007669"/>
    <property type="project" value="UniProtKB-UniRule"/>
</dbReference>
<comment type="domain">
    <text evidence="9">The last Arg residue of the ACP-binding site is essential for the weak association between ACP/AcpP and FabH.</text>
</comment>
<organism evidence="12 13">
    <name type="scientific">Actinomadura darangshiensis</name>
    <dbReference type="NCBI Taxonomy" id="705336"/>
    <lineage>
        <taxon>Bacteria</taxon>
        <taxon>Bacillati</taxon>
        <taxon>Actinomycetota</taxon>
        <taxon>Actinomycetes</taxon>
        <taxon>Streptosporangiales</taxon>
        <taxon>Thermomonosporaceae</taxon>
        <taxon>Actinomadura</taxon>
    </lineage>
</organism>
<dbReference type="EC" id="2.3.1.180" evidence="9"/>
<dbReference type="InterPro" id="IPR013747">
    <property type="entry name" value="ACP_syn_III_C"/>
</dbReference>
<dbReference type="Pfam" id="PF08541">
    <property type="entry name" value="ACP_syn_III_C"/>
    <property type="match status" value="1"/>
</dbReference>
<evidence type="ECO:0000313" key="13">
    <source>
        <dbReference type="Proteomes" id="UP000295578"/>
    </source>
</evidence>
<sequence length="334" mass="34676">MRLSEGVSGSRILSLGEYSPTRVVPNEEICARLDSSDEWIRTRSGIVTRRIAGPDETVVDMAQRAGHNAMCAAGLSPEDIDLVIVATSSLPYQTPGAAAEVAHRIGITAPGAMDITAGCAGFCYALSVASDAVRTGNSACALVIGSERPTDMVDPDDRSMAFLFGDGAGAAIVGRSEEPGIGPVVWGSDGSKVEAIAQRPTFAQLRAEVMAGGTAVLPMVRMDGVAVFRWATAEVAKVAARALDAAGVAPHQLGAFVPHQANLRIIESVARALRLPKSVAIARDIVHRGNTSTASIPLALHGMLERREVKSGQPALFVGFGAGLTYAGQVALIP</sequence>
<keyword evidence="3 9" id="KW-0444">Lipid biosynthesis</keyword>
<dbReference type="Pfam" id="PF08545">
    <property type="entry name" value="ACP_syn_III"/>
    <property type="match status" value="1"/>
</dbReference>
<name>A0A4R5C285_9ACTN</name>
<keyword evidence="5 9" id="KW-0276">Fatty acid metabolism</keyword>
<dbReference type="EMBL" id="SMKY01000001">
    <property type="protein sequence ID" value="TDD92915.1"/>
    <property type="molecule type" value="Genomic_DNA"/>
</dbReference>
<evidence type="ECO:0000259" key="11">
    <source>
        <dbReference type="Pfam" id="PF08545"/>
    </source>
</evidence>
<comment type="catalytic activity">
    <reaction evidence="9">
        <text>malonyl-[ACP] + acetyl-CoA + H(+) = 3-oxobutanoyl-[ACP] + CO2 + CoA</text>
        <dbReference type="Rhea" id="RHEA:12080"/>
        <dbReference type="Rhea" id="RHEA-COMP:9623"/>
        <dbReference type="Rhea" id="RHEA-COMP:9625"/>
        <dbReference type="ChEBI" id="CHEBI:15378"/>
        <dbReference type="ChEBI" id="CHEBI:16526"/>
        <dbReference type="ChEBI" id="CHEBI:57287"/>
        <dbReference type="ChEBI" id="CHEBI:57288"/>
        <dbReference type="ChEBI" id="CHEBI:78449"/>
        <dbReference type="ChEBI" id="CHEBI:78450"/>
        <dbReference type="EC" id="2.3.1.180"/>
    </reaction>
</comment>
<comment type="subcellular location">
    <subcellularLocation>
        <location evidence="9">Cytoplasm</location>
    </subcellularLocation>
</comment>
<comment type="similarity">
    <text evidence="1 9">Belongs to the thiolase-like superfamily. FabH family.</text>
</comment>
<dbReference type="InterPro" id="IPR004655">
    <property type="entry name" value="FabH"/>
</dbReference>
<keyword evidence="6 9" id="KW-0443">Lipid metabolism</keyword>
<dbReference type="GO" id="GO:0005737">
    <property type="term" value="C:cytoplasm"/>
    <property type="evidence" value="ECO:0007669"/>
    <property type="project" value="UniProtKB-SubCell"/>
</dbReference>
<feature type="active site" evidence="9">
    <location>
        <position position="119"/>
    </location>
</feature>
<dbReference type="GO" id="GO:0006633">
    <property type="term" value="P:fatty acid biosynthetic process"/>
    <property type="evidence" value="ECO:0007669"/>
    <property type="project" value="UniProtKB-UniRule"/>
</dbReference>
<evidence type="ECO:0000256" key="1">
    <source>
        <dbReference type="ARBA" id="ARBA00008642"/>
    </source>
</evidence>
<gene>
    <name evidence="9" type="primary">fabH</name>
    <name evidence="12" type="ORF">E1293_00110</name>
</gene>
<dbReference type="Gene3D" id="3.40.47.10">
    <property type="match status" value="2"/>
</dbReference>
<evidence type="ECO:0000256" key="5">
    <source>
        <dbReference type="ARBA" id="ARBA00022832"/>
    </source>
</evidence>
<feature type="domain" description="Beta-ketoacyl-[acyl-carrier-protein] synthase III N-terminal" evidence="11">
    <location>
        <begin position="113"/>
        <end position="190"/>
    </location>
</feature>
<keyword evidence="4 9" id="KW-0808">Transferase</keyword>
<dbReference type="InterPro" id="IPR013751">
    <property type="entry name" value="ACP_syn_III_N"/>
</dbReference>
<dbReference type="Proteomes" id="UP000295578">
    <property type="component" value="Unassembled WGS sequence"/>
</dbReference>
<evidence type="ECO:0000256" key="9">
    <source>
        <dbReference type="HAMAP-Rule" id="MF_01815"/>
    </source>
</evidence>
<feature type="active site" evidence="9">
    <location>
        <position position="290"/>
    </location>
</feature>
<dbReference type="OrthoDB" id="9815506at2"/>
<feature type="active site" evidence="9">
    <location>
        <position position="259"/>
    </location>
</feature>
<comment type="caution">
    <text evidence="12">The sequence shown here is derived from an EMBL/GenBank/DDBJ whole genome shotgun (WGS) entry which is preliminary data.</text>
</comment>
<protein>
    <recommendedName>
        <fullName evidence="9">Beta-ketoacyl-[acyl-carrier-protein] synthase III</fullName>
        <shortName evidence="9">Beta-ketoacyl-ACP synthase III</shortName>
        <shortName evidence="9">KAS III</shortName>
        <ecNumber evidence="9">2.3.1.180</ecNumber>
    </recommendedName>
    <alternativeName>
        <fullName evidence="9">3-oxoacyl-[acyl-carrier-protein] synthase 3</fullName>
    </alternativeName>
    <alternativeName>
        <fullName evidence="9">3-oxoacyl-[acyl-carrier-protein] synthase III</fullName>
    </alternativeName>
</protein>
<keyword evidence="2 9" id="KW-0963">Cytoplasm</keyword>
<keyword evidence="7 9" id="KW-0275">Fatty acid biosynthesis</keyword>
<feature type="domain" description="Beta-ketoacyl-[acyl-carrier-protein] synthase III C-terminal" evidence="10">
    <location>
        <begin position="243"/>
        <end position="330"/>
    </location>
</feature>
<dbReference type="HAMAP" id="MF_01815">
    <property type="entry name" value="FabH"/>
    <property type="match status" value="1"/>
</dbReference>
<keyword evidence="9" id="KW-0511">Multifunctional enzyme</keyword>
<proteinExistence type="inferred from homology"/>
<evidence type="ECO:0000256" key="8">
    <source>
        <dbReference type="ARBA" id="ARBA00023315"/>
    </source>
</evidence>
<evidence type="ECO:0000256" key="7">
    <source>
        <dbReference type="ARBA" id="ARBA00023160"/>
    </source>
</evidence>
<dbReference type="SUPFAM" id="SSF53901">
    <property type="entry name" value="Thiolase-like"/>
    <property type="match status" value="1"/>
</dbReference>
<dbReference type="GO" id="GO:0004315">
    <property type="term" value="F:3-oxoacyl-[acyl-carrier-protein] synthase activity"/>
    <property type="evidence" value="ECO:0007669"/>
    <property type="project" value="InterPro"/>
</dbReference>
<keyword evidence="8 9" id="KW-0012">Acyltransferase</keyword>
<dbReference type="NCBIfam" id="NF006829">
    <property type="entry name" value="PRK09352.1"/>
    <property type="match status" value="1"/>
</dbReference>
<dbReference type="PANTHER" id="PTHR34069:SF2">
    <property type="entry name" value="BETA-KETOACYL-[ACYL-CARRIER-PROTEIN] SYNTHASE III"/>
    <property type="match status" value="1"/>
</dbReference>
<evidence type="ECO:0000256" key="4">
    <source>
        <dbReference type="ARBA" id="ARBA00022679"/>
    </source>
</evidence>
<evidence type="ECO:0000313" key="12">
    <source>
        <dbReference type="EMBL" id="TDD92915.1"/>
    </source>
</evidence>
<keyword evidence="13" id="KW-1185">Reference proteome</keyword>
<dbReference type="RefSeq" id="WP_132192422.1">
    <property type="nucleotide sequence ID" value="NZ_SMKY01000001.1"/>
</dbReference>
<dbReference type="NCBIfam" id="TIGR00747">
    <property type="entry name" value="fabH"/>
    <property type="match status" value="1"/>
</dbReference>
<dbReference type="UniPathway" id="UPA00094"/>
<evidence type="ECO:0000256" key="2">
    <source>
        <dbReference type="ARBA" id="ARBA00022490"/>
    </source>
</evidence>
<dbReference type="AlphaFoldDB" id="A0A4R5C285"/>
<dbReference type="PANTHER" id="PTHR34069">
    <property type="entry name" value="3-OXOACYL-[ACYL-CARRIER-PROTEIN] SYNTHASE 3"/>
    <property type="match status" value="1"/>
</dbReference>
<comment type="function">
    <text evidence="9">Catalyzes the condensation reaction of fatty acid synthesis by the addition to an acyl acceptor of two carbons from malonyl-ACP. Catalyzes the first condensation reaction which initiates fatty acid synthesis and may therefore play a role in governing the total rate of fatty acid production. Possesses both acetoacetyl-ACP synthase and acetyl transacylase activities. Its substrate specificity determines the biosynthesis of branched-chain and/or straight-chain of fatty acids.</text>
</comment>
<feature type="region of interest" description="ACP-binding" evidence="9">
    <location>
        <begin position="260"/>
        <end position="264"/>
    </location>
</feature>
<dbReference type="InterPro" id="IPR016039">
    <property type="entry name" value="Thiolase-like"/>
</dbReference>
<evidence type="ECO:0000256" key="3">
    <source>
        <dbReference type="ARBA" id="ARBA00022516"/>
    </source>
</evidence>
<accession>A0A4R5C285</accession>
<dbReference type="GO" id="GO:0044550">
    <property type="term" value="P:secondary metabolite biosynthetic process"/>
    <property type="evidence" value="ECO:0007669"/>
    <property type="project" value="TreeGrafter"/>
</dbReference>
<evidence type="ECO:0000259" key="10">
    <source>
        <dbReference type="Pfam" id="PF08541"/>
    </source>
</evidence>
<dbReference type="CDD" id="cd00830">
    <property type="entry name" value="KAS_III"/>
    <property type="match status" value="1"/>
</dbReference>
<comment type="pathway">
    <text evidence="9">Lipid metabolism; fatty acid biosynthesis.</text>
</comment>
<evidence type="ECO:0000256" key="6">
    <source>
        <dbReference type="ARBA" id="ARBA00023098"/>
    </source>
</evidence>
<comment type="subunit">
    <text evidence="9">Homodimer.</text>
</comment>
<reference evidence="12 13" key="1">
    <citation type="submission" date="2019-03" db="EMBL/GenBank/DDBJ databases">
        <title>Draft genome sequences of novel Actinobacteria.</title>
        <authorList>
            <person name="Sahin N."/>
            <person name="Ay H."/>
            <person name="Saygin H."/>
        </authorList>
    </citation>
    <scope>NUCLEOTIDE SEQUENCE [LARGE SCALE GENOMIC DNA]</scope>
    <source>
        <strain evidence="12 13">DSM 45941</strain>
    </source>
</reference>